<keyword evidence="2" id="KW-1185">Reference proteome</keyword>
<organism evidence="1 2">
    <name type="scientific">Setomelanomma holmii</name>
    <dbReference type="NCBI Taxonomy" id="210430"/>
    <lineage>
        <taxon>Eukaryota</taxon>
        <taxon>Fungi</taxon>
        <taxon>Dikarya</taxon>
        <taxon>Ascomycota</taxon>
        <taxon>Pezizomycotina</taxon>
        <taxon>Dothideomycetes</taxon>
        <taxon>Pleosporomycetidae</taxon>
        <taxon>Pleosporales</taxon>
        <taxon>Pleosporineae</taxon>
        <taxon>Phaeosphaeriaceae</taxon>
        <taxon>Setomelanomma</taxon>
    </lineage>
</organism>
<feature type="non-terminal residue" evidence="1">
    <location>
        <position position="1"/>
    </location>
</feature>
<gene>
    <name evidence="1" type="ORF">EK21DRAFT_72216</name>
</gene>
<reference evidence="1" key="1">
    <citation type="journal article" date="2020" name="Stud. Mycol.">
        <title>101 Dothideomycetes genomes: a test case for predicting lifestyles and emergence of pathogens.</title>
        <authorList>
            <person name="Haridas S."/>
            <person name="Albert R."/>
            <person name="Binder M."/>
            <person name="Bloem J."/>
            <person name="Labutti K."/>
            <person name="Salamov A."/>
            <person name="Andreopoulos B."/>
            <person name="Baker S."/>
            <person name="Barry K."/>
            <person name="Bills G."/>
            <person name="Bluhm B."/>
            <person name="Cannon C."/>
            <person name="Castanera R."/>
            <person name="Culley D."/>
            <person name="Daum C."/>
            <person name="Ezra D."/>
            <person name="Gonzalez J."/>
            <person name="Henrissat B."/>
            <person name="Kuo A."/>
            <person name="Liang C."/>
            <person name="Lipzen A."/>
            <person name="Lutzoni F."/>
            <person name="Magnuson J."/>
            <person name="Mondo S."/>
            <person name="Nolan M."/>
            <person name="Ohm R."/>
            <person name="Pangilinan J."/>
            <person name="Park H.-J."/>
            <person name="Ramirez L."/>
            <person name="Alfaro M."/>
            <person name="Sun H."/>
            <person name="Tritt A."/>
            <person name="Yoshinaga Y."/>
            <person name="Zwiers L.-H."/>
            <person name="Turgeon B."/>
            <person name="Goodwin S."/>
            <person name="Spatafora J."/>
            <person name="Crous P."/>
            <person name="Grigoriev I."/>
        </authorList>
    </citation>
    <scope>NUCLEOTIDE SEQUENCE</scope>
    <source>
        <strain evidence="1">CBS 110217</strain>
    </source>
</reference>
<dbReference type="EMBL" id="ML978228">
    <property type="protein sequence ID" value="KAF2027294.1"/>
    <property type="molecule type" value="Genomic_DNA"/>
</dbReference>
<dbReference type="AlphaFoldDB" id="A0A9P4H4W8"/>
<evidence type="ECO:0000313" key="2">
    <source>
        <dbReference type="Proteomes" id="UP000799777"/>
    </source>
</evidence>
<evidence type="ECO:0000313" key="1">
    <source>
        <dbReference type="EMBL" id="KAF2027294.1"/>
    </source>
</evidence>
<name>A0A9P4H4W8_9PLEO</name>
<accession>A0A9P4H4W8</accession>
<dbReference type="Proteomes" id="UP000799777">
    <property type="component" value="Unassembled WGS sequence"/>
</dbReference>
<comment type="caution">
    <text evidence="1">The sequence shown here is derived from an EMBL/GenBank/DDBJ whole genome shotgun (WGS) entry which is preliminary data.</text>
</comment>
<sequence length="59" mass="6445">KLFCLEALNNTTDPIYFAGSTHHIRKNDALAVLGDASHDCITIYALDGGTRTLSTTRNH</sequence>
<proteinExistence type="predicted"/>
<dbReference type="OrthoDB" id="67027at2759"/>
<protein>
    <submittedName>
        <fullName evidence="1">Uncharacterized protein</fullName>
    </submittedName>
</protein>